<organism evidence="1 2">
    <name type="scientific">Alteribacillus bidgolensis</name>
    <dbReference type="NCBI Taxonomy" id="930129"/>
    <lineage>
        <taxon>Bacteria</taxon>
        <taxon>Bacillati</taxon>
        <taxon>Bacillota</taxon>
        <taxon>Bacilli</taxon>
        <taxon>Bacillales</taxon>
        <taxon>Bacillaceae</taxon>
        <taxon>Alteribacillus</taxon>
    </lineage>
</organism>
<name>A0A1G8LR72_9BACI</name>
<gene>
    <name evidence="1" type="ORF">SAMN05216352_10943</name>
</gene>
<dbReference type="OrthoDB" id="9815953at2"/>
<reference evidence="1 2" key="1">
    <citation type="submission" date="2016-10" db="EMBL/GenBank/DDBJ databases">
        <authorList>
            <person name="de Groot N.N."/>
        </authorList>
    </citation>
    <scope>NUCLEOTIDE SEQUENCE [LARGE SCALE GENOMIC DNA]</scope>
    <source>
        <strain evidence="2">P4B,CCM 7963,CECT 7998,DSM 25260,IBRC-M 10614,KCTC 13821</strain>
    </source>
</reference>
<evidence type="ECO:0000313" key="2">
    <source>
        <dbReference type="Proteomes" id="UP000199017"/>
    </source>
</evidence>
<keyword evidence="2" id="KW-1185">Reference proteome</keyword>
<dbReference type="Pfam" id="PF06866">
    <property type="entry name" value="DUF1256"/>
    <property type="match status" value="1"/>
</dbReference>
<evidence type="ECO:0000313" key="1">
    <source>
        <dbReference type="EMBL" id="SDI58115.1"/>
    </source>
</evidence>
<dbReference type="SUPFAM" id="SSF53163">
    <property type="entry name" value="HybD-like"/>
    <property type="match status" value="1"/>
</dbReference>
<protein>
    <submittedName>
        <fullName evidence="1">Putative sporulation protein YyaC</fullName>
    </submittedName>
</protein>
<sequence>MLGKKPASTRIPFSYQVHSEETGAASSLASQLAEQLDKVPSYRDIVVVCIGTDRSTGDSLGPIIGSSLEKSSLKRLCVYGTLAKPVHAVNLEETIEMIQRYHHRPFIVAIDACLGRVKNVGKINFSEGPVIPGAAMKKKLPHVGEMHVTGIVNVSGMMEYFVLQNTRLYTVMAIADCISQGFILADNKLKFPSSSITKNNVSQTPVHTKGLSKTESAFSLQQIHHKESPPIDES</sequence>
<dbReference type="InterPro" id="IPR023430">
    <property type="entry name" value="Pept_HybD-like_dom_sf"/>
</dbReference>
<dbReference type="InterPro" id="IPR009665">
    <property type="entry name" value="YyaC"/>
</dbReference>
<dbReference type="RefSeq" id="WP_091586356.1">
    <property type="nucleotide sequence ID" value="NZ_FNDU01000009.1"/>
</dbReference>
<dbReference type="EMBL" id="FNDU01000009">
    <property type="protein sequence ID" value="SDI58115.1"/>
    <property type="molecule type" value="Genomic_DNA"/>
</dbReference>
<dbReference type="Proteomes" id="UP000199017">
    <property type="component" value="Unassembled WGS sequence"/>
</dbReference>
<dbReference type="STRING" id="930129.SAMN05216352_10943"/>
<accession>A0A1G8LR72</accession>
<dbReference type="NCBIfam" id="TIGR02841">
    <property type="entry name" value="spore_YyaC"/>
    <property type="match status" value="1"/>
</dbReference>
<proteinExistence type="predicted"/>
<dbReference type="AlphaFoldDB" id="A0A1G8LR72"/>